<sequence>MATPARFSTKPHVFDGTDFSHWCSRMQSYIMAEDYDIWRKVSHPYVIPEAINTAAEKTAFEQNCKARNILLSGISRSDYDRVAHLQTAHEIWTTLSNFHQGTNNIKELRRDLFKKEYIKFEMKPGEALDDYLSRFNKILSDLRSVDSSYDANYPQSEISRHFLNGLDMSIWEMKVTSIQESVKMSTLTLDSLYTKLKRGGPNRCFECGSIDHLRSHCPKLGRGKREDKDGEKNNNNKPKGSYQGRKMENLRKAFQQVCAAFEPLSDVDGESGDDDKGKNVSDVCFMARGESDTEYEDNEVSAFEEAINILSAKNKKCEKMYRKQEFIIESLKSEIDSLKSLIPNDDDCENCEVLMNEISKIRDVNTAHDLKNRPSLTCSFALHTRTLDELFLTKKMLQKYQIVFHASLMFNMISAKNLKKPHDVLDCSTCNLNKLKLKDALGRVEYMEDVVKNNEVLSCPKCRKSKCVMVDCENCANLEKEVSYLKNSLLRFSDGKKNLNMILDQSKVLVLEVALVARKENVWIVDSGCLRHMTGMVKVNEKFELKNVALVEDLNYNLLSVLQIVYENFEVHFKKTRSKVFDSCGDSVLNISRYGRVFKADFENPVSPVITCLVAKFDKDVMFWHRRLGHVGFDHLTRLSGLDLVRGLPKLKKDLDLDCAPCHHAKMVASSHAPIVSVMTDAPRQLLHMDTVGPARVQSVGGKWYVLVIIDDFSRYSWVFFMATKDEAFQHFRGLFLRLELEFPGSLKRIRSDNGSEYKNASFEQFCNERGLEHEFSSPRVPQQNGVVERKNHVLVEMVRTMLDEYKTPRKFWAEAINTAYYISNRVFLRSKLGKSSYELRFGHQPKVSHLRVFGCKCFVLKSGNLDKFEARSTDGLFLGYPAHTRGYRVLIFGTNKNVETGEVSFDEASSGEDGRIFEDESDDNDDDEVGSAGQTGRQAGQTAGTPPVRPAHEERSDRPGLSAEGSVDAVRDGPLEITTSTSTDTEHGSTSEVVAPLHIQQRHPPEQIIGNIGERTTRSKVTTHDVCANYAFVASFEPKDVSHALTDESWINAMHEELENFERNKVWTLVEPPSGHNIIGTKWVFKNKQNEDDLIVRNKARLVAQGFTQVEGLDFDETFAPVARIEAIRLFLAFASSKGFKLYQMDVKSAFLNGFIQEEVYVKQPPGFENPDFPNYVFKLSKALYGLKQAPRAWYDRLKNFLLAKGFTMGKVDKTLFVLKHDFAETMRREFEMSMMGELSYFLGLQIKQTPQGTFVHQTKYTKDLLRRFKMENCKPISTPIDSTAVLDPDEDGEAVDQKEYRSMIGSLLYLTASRPEIQFAVCLCARFQASPRASHRQAVKRIMRYLNHTLEFGIWYSTSSSLCLSGYSDANFGGCRIDRKSTSGTCHFLGTSLIAWSSRKQSSVAQSTAESEYVAAASCCSQILWLLSTLKNYGLTFEKVPLFCDNTSAINIAKNLVQHSRTKHVDIRFHFLRDHVEKGDVELQFLDTKLQIADIFTKPLDSNCFTFLCGELGIIHPFGMV</sequence>
<dbReference type="Gene3D" id="3.30.420.10">
    <property type="entry name" value="Ribonuclease H-like superfamily/Ribonuclease H"/>
    <property type="match status" value="1"/>
</dbReference>
<dbReference type="Pfam" id="PF13976">
    <property type="entry name" value="gag_pre-integrs"/>
    <property type="match status" value="1"/>
</dbReference>
<feature type="region of interest" description="Disordered" evidence="4">
    <location>
        <begin position="218"/>
        <end position="246"/>
    </location>
</feature>
<dbReference type="SUPFAM" id="SSF53098">
    <property type="entry name" value="Ribonuclease H-like"/>
    <property type="match status" value="1"/>
</dbReference>
<proteinExistence type="predicted"/>
<dbReference type="InterPro" id="IPR001878">
    <property type="entry name" value="Znf_CCHC"/>
</dbReference>
<dbReference type="SUPFAM" id="SSF56672">
    <property type="entry name" value="DNA/RNA polymerases"/>
    <property type="match status" value="1"/>
</dbReference>
<dbReference type="CDD" id="cd09272">
    <property type="entry name" value="RNase_HI_RT_Ty1"/>
    <property type="match status" value="1"/>
</dbReference>
<dbReference type="GO" id="GO:0008270">
    <property type="term" value="F:zinc ion binding"/>
    <property type="evidence" value="ECO:0007669"/>
    <property type="project" value="UniProtKB-KW"/>
</dbReference>
<evidence type="ECO:0000313" key="7">
    <source>
        <dbReference type="EMBL" id="ABF97694.1"/>
    </source>
</evidence>
<accession>Q10GK7</accession>
<evidence type="ECO:0000259" key="5">
    <source>
        <dbReference type="PROSITE" id="PS50158"/>
    </source>
</evidence>
<evidence type="ECO:0000256" key="2">
    <source>
        <dbReference type="ARBA" id="ARBA00022801"/>
    </source>
</evidence>
<dbReference type="GO" id="GO:0015074">
    <property type="term" value="P:DNA integration"/>
    <property type="evidence" value="ECO:0007669"/>
    <property type="project" value="InterPro"/>
</dbReference>
<dbReference type="InterPro" id="IPR001584">
    <property type="entry name" value="Integrase_cat-core"/>
</dbReference>
<feature type="domain" description="Integrase catalytic" evidence="6">
    <location>
        <begin position="679"/>
        <end position="845"/>
    </location>
</feature>
<reference evidence="7" key="2">
    <citation type="submission" date="2006-06" db="EMBL/GenBank/DDBJ databases">
        <authorList>
            <person name="Buell R."/>
            <person name="Wing R.A."/>
            <person name="McCombie W.A."/>
            <person name="Ouyang S."/>
        </authorList>
    </citation>
    <scope>NUCLEOTIDE SEQUENCE</scope>
</reference>
<feature type="compositionally biased region" description="Acidic residues" evidence="4">
    <location>
        <begin position="920"/>
        <end position="930"/>
    </location>
</feature>
<dbReference type="Pfam" id="PF14223">
    <property type="entry name" value="Retrotran_gag_2"/>
    <property type="match status" value="1"/>
</dbReference>
<keyword evidence="3" id="KW-0863">Zinc-finger</keyword>
<dbReference type="InterPro" id="IPR039537">
    <property type="entry name" value="Retrotran_Ty1/copia-like"/>
</dbReference>
<dbReference type="InterPro" id="IPR057670">
    <property type="entry name" value="SH3_retrovirus"/>
</dbReference>
<dbReference type="PROSITE" id="PS50158">
    <property type="entry name" value="ZF_CCHC"/>
    <property type="match status" value="1"/>
</dbReference>
<dbReference type="Pfam" id="PF00665">
    <property type="entry name" value="rve"/>
    <property type="match status" value="1"/>
</dbReference>
<dbReference type="InterPro" id="IPR012337">
    <property type="entry name" value="RNaseH-like_sf"/>
</dbReference>
<reference evidence="7" key="1">
    <citation type="journal article" date="2005" name="Genome Res.">
        <title>Sequence, annotation, and analysis of synteny between rice chromosome 3 and diverged grass species.</title>
        <authorList>
            <consortium name="Rice Chromosome 3 Sequencing Consortium"/>
            <person name="Buell C.R."/>
            <person name="Yuan Q."/>
            <person name="Ouyang S."/>
            <person name="Liu J."/>
            <person name="Zhu W."/>
            <person name="Wang A."/>
            <person name="Maiti R."/>
            <person name="Haas B."/>
            <person name="Wortman J."/>
            <person name="Pertea M."/>
            <person name="Jones K.M."/>
            <person name="Kim M."/>
            <person name="Overton L."/>
            <person name="Tsitrin T."/>
            <person name="Fadrosh D."/>
            <person name="Bera J."/>
            <person name="Weaver B."/>
            <person name="Jin S."/>
            <person name="Johri S."/>
            <person name="Reardon M."/>
            <person name="Webb K."/>
            <person name="Hill J."/>
            <person name="Moffat K."/>
            <person name="Tallon L."/>
            <person name="Van Aken S."/>
            <person name="Lewis M."/>
            <person name="Utterback T."/>
            <person name="Feldblyum T."/>
            <person name="Zismann V."/>
            <person name="Iobst S."/>
            <person name="Hsiao J."/>
            <person name="de Vazeille A.R."/>
            <person name="Salzberg S.L."/>
            <person name="White O."/>
            <person name="Fraser C."/>
            <person name="Yu Y."/>
            <person name="Kim H."/>
            <person name="Rambo T."/>
            <person name="Currie J."/>
            <person name="Collura K."/>
            <person name="Kernodle-Thompson S."/>
            <person name="Wei F."/>
            <person name="Kudrna K."/>
            <person name="Ammiraju J.S."/>
            <person name="Luo M."/>
            <person name="Goicoechea J.L."/>
            <person name="Wing R.A."/>
            <person name="Henry D."/>
            <person name="Oates R."/>
            <person name="Palmer M."/>
            <person name="Pries G."/>
            <person name="Saski C."/>
            <person name="Simmons J."/>
            <person name="Soderlund C."/>
            <person name="Nelson W."/>
            <person name="de la Bastide M."/>
            <person name="Spiegel L."/>
            <person name="Nascimento L."/>
            <person name="Huang E."/>
            <person name="Preston R."/>
            <person name="Zutavern T."/>
            <person name="Palmer L."/>
            <person name="O'Shaughnessy A."/>
            <person name="Dike S."/>
            <person name="McCombie W.R."/>
            <person name="Minx P."/>
            <person name="Cordum H."/>
            <person name="Wilson R."/>
            <person name="Jin W."/>
            <person name="Lee H.R."/>
            <person name="Jiang J."/>
            <person name="Jackson S."/>
        </authorList>
    </citation>
    <scope>NUCLEOTIDE SEQUENCE [LARGE SCALE GENOMIC DNA]</scope>
</reference>
<feature type="compositionally biased region" description="Low complexity" evidence="4">
    <location>
        <begin position="931"/>
        <end position="946"/>
    </location>
</feature>
<protein>
    <submittedName>
        <fullName evidence="7">Retrotransposon protein, putative, unclassified</fullName>
    </submittedName>
</protein>
<keyword evidence="1" id="KW-0479">Metal-binding</keyword>
<dbReference type="InterPro" id="IPR043502">
    <property type="entry name" value="DNA/RNA_pol_sf"/>
</dbReference>
<feature type="region of interest" description="Disordered" evidence="4">
    <location>
        <begin position="903"/>
        <end position="992"/>
    </location>
</feature>
<dbReference type="InterPro" id="IPR036397">
    <property type="entry name" value="RNaseH_sf"/>
</dbReference>
<dbReference type="GO" id="GO:0003676">
    <property type="term" value="F:nucleic acid binding"/>
    <property type="evidence" value="ECO:0007669"/>
    <property type="project" value="InterPro"/>
</dbReference>
<dbReference type="PANTHER" id="PTHR42648">
    <property type="entry name" value="TRANSPOSASE, PUTATIVE-RELATED"/>
    <property type="match status" value="1"/>
</dbReference>
<evidence type="ECO:0000259" key="6">
    <source>
        <dbReference type="PROSITE" id="PS50994"/>
    </source>
</evidence>
<keyword evidence="2" id="KW-0378">Hydrolase</keyword>
<evidence type="ECO:0000256" key="3">
    <source>
        <dbReference type="PROSITE-ProRule" id="PRU00047"/>
    </source>
</evidence>
<dbReference type="InterPro" id="IPR013103">
    <property type="entry name" value="RVT_2"/>
</dbReference>
<dbReference type="Pfam" id="PF25597">
    <property type="entry name" value="SH3_retrovirus"/>
    <property type="match status" value="1"/>
</dbReference>
<dbReference type="Pfam" id="PF07727">
    <property type="entry name" value="RVT_2"/>
    <property type="match status" value="2"/>
</dbReference>
<dbReference type="PANTHER" id="PTHR42648:SF21">
    <property type="entry name" value="CYSTEINE-RICH RLK (RECEPTOR-LIKE PROTEIN KINASE) 8"/>
    <property type="match status" value="1"/>
</dbReference>
<dbReference type="PROSITE" id="PS50994">
    <property type="entry name" value="INTEGRASE"/>
    <property type="match status" value="1"/>
</dbReference>
<name>Q10GK7_ORYSJ</name>
<gene>
    <name evidence="7" type="ordered locus">LOC_Os03g42610</name>
</gene>
<evidence type="ECO:0000256" key="1">
    <source>
        <dbReference type="ARBA" id="ARBA00022723"/>
    </source>
</evidence>
<dbReference type="InterPro" id="IPR025724">
    <property type="entry name" value="GAG-pre-integrase_dom"/>
</dbReference>
<feature type="domain" description="CCHC-type" evidence="5">
    <location>
        <begin position="203"/>
        <end position="219"/>
    </location>
</feature>
<evidence type="ECO:0000256" key="4">
    <source>
        <dbReference type="SAM" id="MobiDB-lite"/>
    </source>
</evidence>
<organism evidence="7">
    <name type="scientific">Oryza sativa subsp. japonica</name>
    <name type="common">Rice</name>
    <dbReference type="NCBI Taxonomy" id="39947"/>
    <lineage>
        <taxon>Eukaryota</taxon>
        <taxon>Viridiplantae</taxon>
        <taxon>Streptophyta</taxon>
        <taxon>Embryophyta</taxon>
        <taxon>Tracheophyta</taxon>
        <taxon>Spermatophyta</taxon>
        <taxon>Magnoliopsida</taxon>
        <taxon>Liliopsida</taxon>
        <taxon>Poales</taxon>
        <taxon>Poaceae</taxon>
        <taxon>BOP clade</taxon>
        <taxon>Oryzoideae</taxon>
        <taxon>Oryzeae</taxon>
        <taxon>Oryzinae</taxon>
        <taxon>Oryza</taxon>
        <taxon>Oryza sativa</taxon>
    </lineage>
</organism>
<dbReference type="GO" id="GO:0016787">
    <property type="term" value="F:hydrolase activity"/>
    <property type="evidence" value="ECO:0007669"/>
    <property type="project" value="UniProtKB-KW"/>
</dbReference>
<feature type="compositionally biased region" description="Basic and acidic residues" evidence="4">
    <location>
        <begin position="223"/>
        <end position="234"/>
    </location>
</feature>
<dbReference type="EMBL" id="DP000009">
    <property type="protein sequence ID" value="ABF97694.1"/>
    <property type="molecule type" value="Genomic_DNA"/>
</dbReference>
<keyword evidence="3" id="KW-0862">Zinc</keyword>